<keyword evidence="3" id="KW-1185">Reference proteome</keyword>
<reference evidence="2 3" key="1">
    <citation type="submission" date="2016-10" db="EMBL/GenBank/DDBJ databases">
        <title>Actinomyces aegypiusis sp. nov., isolated from the Aegypius monachus in Qinghai Tibet Plateau China.</title>
        <authorList>
            <person name="Wang Y."/>
        </authorList>
    </citation>
    <scope>NUCLEOTIDE SEQUENCE [LARGE SCALE GENOMIC DNA]</scope>
    <source>
        <strain evidence="2 3">VUL4_3</strain>
    </source>
</reference>
<proteinExistence type="predicted"/>
<dbReference type="EMBL" id="CP017812">
    <property type="protein sequence ID" value="AOZ73194.1"/>
    <property type="molecule type" value="Genomic_DNA"/>
</dbReference>
<dbReference type="InterPro" id="IPR022742">
    <property type="entry name" value="Hydrolase_4"/>
</dbReference>
<dbReference type="Pfam" id="PF12146">
    <property type="entry name" value="Hydrolase_4"/>
    <property type="match status" value="1"/>
</dbReference>
<organism evidence="2 3">
    <name type="scientific">Boudabousia tangfeifanii</name>
    <dbReference type="NCBI Taxonomy" id="1912795"/>
    <lineage>
        <taxon>Bacteria</taxon>
        <taxon>Bacillati</taxon>
        <taxon>Actinomycetota</taxon>
        <taxon>Actinomycetes</taxon>
        <taxon>Actinomycetales</taxon>
        <taxon>Actinomycetaceae</taxon>
        <taxon>Boudabousia</taxon>
    </lineage>
</organism>
<sequence length="379" mass="41470">MKIDLTADLAAAKDGYEPDILGPGFVARTLELQDDDEGPVVATLVRYDPKADPEAIEPDGPVPTFNLLYVHGWNDYFFQKELARNCATMGARFYAIDLRKYGRSLREGQTFGYVDTLDTYDEDLHAAINAIQAGDLAEVGRVRPLVLMGHSTGGLTAALWADRHPGSLAGLILNSPWLELQTAASMRGVSQPFVERLAARSPFRELPLGGGPNFYGMSLAGWQESDGPLPPELEAWPDDPANTGWNTNPEWKKPGGAPTRAGWFNAILTGHAKVAAGLDIHCPVFVGISIESASGSEWHPIMRRQDTVLDVSVIALRALNLSRSVTLNRYDGKHDLALSDPDVRPEYYADLHHWLGAFVRAEDGSRLATPGRKEYPLCP</sequence>
<feature type="domain" description="Serine aminopeptidase S33" evidence="1">
    <location>
        <begin position="67"/>
        <end position="198"/>
    </location>
</feature>
<dbReference type="AlphaFoldDB" id="A0A1D9MLL5"/>
<dbReference type="KEGG" id="avu:BK816_07705"/>
<dbReference type="InterPro" id="IPR051044">
    <property type="entry name" value="MAG_DAG_Lipase"/>
</dbReference>
<dbReference type="SUPFAM" id="SSF53474">
    <property type="entry name" value="alpha/beta-Hydrolases"/>
    <property type="match status" value="1"/>
</dbReference>
<gene>
    <name evidence="2" type="ORF">BK816_07705</name>
</gene>
<evidence type="ECO:0000259" key="1">
    <source>
        <dbReference type="Pfam" id="PF12146"/>
    </source>
</evidence>
<evidence type="ECO:0000313" key="3">
    <source>
        <dbReference type="Proteomes" id="UP000176288"/>
    </source>
</evidence>
<dbReference type="Proteomes" id="UP000176288">
    <property type="component" value="Chromosome"/>
</dbReference>
<dbReference type="STRING" id="1912795.BK816_07705"/>
<dbReference type="PANTHER" id="PTHR11614">
    <property type="entry name" value="PHOSPHOLIPASE-RELATED"/>
    <property type="match status" value="1"/>
</dbReference>
<evidence type="ECO:0000313" key="2">
    <source>
        <dbReference type="EMBL" id="AOZ73194.1"/>
    </source>
</evidence>
<dbReference type="InterPro" id="IPR029058">
    <property type="entry name" value="AB_hydrolase_fold"/>
</dbReference>
<name>A0A1D9MLL5_9ACTO</name>
<protein>
    <recommendedName>
        <fullName evidence="1">Serine aminopeptidase S33 domain-containing protein</fullName>
    </recommendedName>
</protein>
<dbReference type="Gene3D" id="3.40.50.1820">
    <property type="entry name" value="alpha/beta hydrolase"/>
    <property type="match status" value="1"/>
</dbReference>
<accession>A0A1D9MLL5</accession>